<proteinExistence type="predicted"/>
<organism evidence="1 2">
    <name type="scientific">Bradyrhizobium centrolobii</name>
    <dbReference type="NCBI Taxonomy" id="1505087"/>
    <lineage>
        <taxon>Bacteria</taxon>
        <taxon>Pseudomonadati</taxon>
        <taxon>Pseudomonadota</taxon>
        <taxon>Alphaproteobacteria</taxon>
        <taxon>Hyphomicrobiales</taxon>
        <taxon>Nitrobacteraceae</taxon>
        <taxon>Bradyrhizobium</taxon>
    </lineage>
</organism>
<evidence type="ECO:0000313" key="2">
    <source>
        <dbReference type="Proteomes" id="UP000076959"/>
    </source>
</evidence>
<keyword evidence="2" id="KW-1185">Reference proteome</keyword>
<comment type="caution">
    <text evidence="1">The sequence shown here is derived from an EMBL/GenBank/DDBJ whole genome shotgun (WGS) entry which is preliminary data.</text>
</comment>
<dbReference type="Proteomes" id="UP000076959">
    <property type="component" value="Unassembled WGS sequence"/>
</dbReference>
<sequence>MIKINERGALALLQRESEASFDQLGLLKGIDAHLCAGVNAAAAPTREMNSRRLMTAYCSRLCSLPLAVITQPRKETASPDRGV</sequence>
<evidence type="ECO:0000313" key="1">
    <source>
        <dbReference type="EMBL" id="OAF11797.1"/>
    </source>
</evidence>
<dbReference type="EMBL" id="LUUB01000045">
    <property type="protein sequence ID" value="OAF11797.1"/>
    <property type="molecule type" value="Genomic_DNA"/>
</dbReference>
<gene>
    <name evidence="1" type="ORF">AYJ54_08030</name>
</gene>
<name>A0A176YWP1_9BRAD</name>
<reference evidence="1 2" key="1">
    <citation type="submission" date="2016-03" db="EMBL/GenBank/DDBJ databases">
        <title>Draft Genome Sequence of the Strain BR 10245 (Bradyrhizobium sp.) isolated from nodules of Centrolobium paraense.</title>
        <authorList>
            <person name="Simoes-Araujo J.L.Sr."/>
            <person name="Barauna A.C."/>
            <person name="Silva K."/>
            <person name="Zilli J.E."/>
        </authorList>
    </citation>
    <scope>NUCLEOTIDE SEQUENCE [LARGE SCALE GENOMIC DNA]</scope>
    <source>
        <strain evidence="1 2">BR 10245</strain>
    </source>
</reference>
<dbReference type="RefSeq" id="WP_063699218.1">
    <property type="nucleotide sequence ID" value="NZ_LUUB01000045.1"/>
</dbReference>
<dbReference type="STRING" id="1505087.AYJ54_08030"/>
<accession>A0A176YWP1</accession>
<dbReference type="AlphaFoldDB" id="A0A176YWP1"/>
<protein>
    <submittedName>
        <fullName evidence="1">Uncharacterized protein</fullName>
    </submittedName>
</protein>